<dbReference type="PANTHER" id="PTHR30251">
    <property type="entry name" value="PILUS ASSEMBLY CHAPERONE"/>
    <property type="match status" value="1"/>
</dbReference>
<comment type="subcellular location">
    <subcellularLocation>
        <location evidence="1">Periplasm</location>
    </subcellularLocation>
</comment>
<dbReference type="Gene3D" id="2.60.40.10">
    <property type="entry name" value="Immunoglobulins"/>
    <property type="match status" value="2"/>
</dbReference>
<reference evidence="9 10" key="1">
    <citation type="submission" date="2018-12" db="EMBL/GenBank/DDBJ databases">
        <authorList>
            <consortium name="Pathogen Informatics"/>
        </authorList>
    </citation>
    <scope>NUCLEOTIDE SEQUENCE [LARGE SCALE GENOMIC DNA]</scope>
    <source>
        <strain evidence="9 10">NCTC10036</strain>
    </source>
</reference>
<feature type="signal peptide" evidence="6">
    <location>
        <begin position="1"/>
        <end position="23"/>
    </location>
</feature>
<evidence type="ECO:0000256" key="5">
    <source>
        <dbReference type="ARBA" id="ARBA00023186"/>
    </source>
</evidence>
<dbReference type="AlphaFoldDB" id="A0A448SCL3"/>
<accession>A0A448SCL3</accession>
<dbReference type="GO" id="GO:0030288">
    <property type="term" value="C:outer membrane-bounded periplasmic space"/>
    <property type="evidence" value="ECO:0007669"/>
    <property type="project" value="InterPro"/>
</dbReference>
<dbReference type="InterPro" id="IPR016148">
    <property type="entry name" value="Pili_assmbl_chaperone_C"/>
</dbReference>
<evidence type="ECO:0000313" key="10">
    <source>
        <dbReference type="Proteomes" id="UP000281904"/>
    </source>
</evidence>
<feature type="domain" description="Pili assembly chaperone C-terminal" evidence="8">
    <location>
        <begin position="159"/>
        <end position="217"/>
    </location>
</feature>
<dbReference type="NCBIfam" id="NF007392">
    <property type="entry name" value="PRK09918.1"/>
    <property type="match status" value="1"/>
</dbReference>
<comment type="similarity">
    <text evidence="2">Belongs to the periplasmic pilus chaperone family.</text>
</comment>
<keyword evidence="4" id="KW-0574">Periplasm</keyword>
<proteinExistence type="inferred from homology"/>
<name>A0A448SCL3_SERRU</name>
<dbReference type="SUPFAM" id="SSF49354">
    <property type="entry name" value="PapD-like"/>
    <property type="match status" value="1"/>
</dbReference>
<evidence type="ECO:0000256" key="1">
    <source>
        <dbReference type="ARBA" id="ARBA00004418"/>
    </source>
</evidence>
<dbReference type="GO" id="GO:0071555">
    <property type="term" value="P:cell wall organization"/>
    <property type="evidence" value="ECO:0007669"/>
    <property type="project" value="InterPro"/>
</dbReference>
<dbReference type="InterPro" id="IPR008962">
    <property type="entry name" value="PapD-like_sf"/>
</dbReference>
<keyword evidence="3 6" id="KW-0732">Signal</keyword>
<evidence type="ECO:0000256" key="4">
    <source>
        <dbReference type="ARBA" id="ARBA00022764"/>
    </source>
</evidence>
<evidence type="ECO:0000256" key="6">
    <source>
        <dbReference type="SAM" id="SignalP"/>
    </source>
</evidence>
<dbReference type="Proteomes" id="UP000281904">
    <property type="component" value="Chromosome"/>
</dbReference>
<evidence type="ECO:0000256" key="3">
    <source>
        <dbReference type="ARBA" id="ARBA00022729"/>
    </source>
</evidence>
<dbReference type="InterPro" id="IPR016147">
    <property type="entry name" value="Pili_assmbl_chaperone_N"/>
</dbReference>
<dbReference type="PRINTS" id="PR00969">
    <property type="entry name" value="CHAPERONPILI"/>
</dbReference>
<dbReference type="InterPro" id="IPR036316">
    <property type="entry name" value="Pili_assmbl_chap_C_dom_sf"/>
</dbReference>
<evidence type="ECO:0000259" key="8">
    <source>
        <dbReference type="Pfam" id="PF02753"/>
    </source>
</evidence>
<keyword evidence="5" id="KW-0143">Chaperone</keyword>
<gene>
    <name evidence="9" type="primary">caf1M</name>
    <name evidence="9" type="ORF">NCTC10036_02288</name>
</gene>
<dbReference type="InterPro" id="IPR001829">
    <property type="entry name" value="Pili_assmbl_chaperone_bac"/>
</dbReference>
<dbReference type="InterPro" id="IPR050643">
    <property type="entry name" value="Periplasmic_pilus_chap"/>
</dbReference>
<evidence type="ECO:0000256" key="2">
    <source>
        <dbReference type="ARBA" id="ARBA00007399"/>
    </source>
</evidence>
<dbReference type="EMBL" id="LR134493">
    <property type="protein sequence ID" value="VEI65429.1"/>
    <property type="molecule type" value="Genomic_DNA"/>
</dbReference>
<feature type="chain" id="PRO_5019471151" evidence="6">
    <location>
        <begin position="24"/>
        <end position="233"/>
    </location>
</feature>
<evidence type="ECO:0000313" key="9">
    <source>
        <dbReference type="EMBL" id="VEI65429.1"/>
    </source>
</evidence>
<protein>
    <submittedName>
        <fullName evidence="9">Capsule protein fraction 1</fullName>
    </submittedName>
</protein>
<feature type="domain" description="Pili assembly chaperone N-terminal" evidence="7">
    <location>
        <begin position="25"/>
        <end position="138"/>
    </location>
</feature>
<dbReference type="SUPFAM" id="SSF49584">
    <property type="entry name" value="Periplasmic chaperone C-domain"/>
    <property type="match status" value="1"/>
</dbReference>
<dbReference type="InterPro" id="IPR013783">
    <property type="entry name" value="Ig-like_fold"/>
</dbReference>
<evidence type="ECO:0000259" key="7">
    <source>
        <dbReference type="Pfam" id="PF00345"/>
    </source>
</evidence>
<dbReference type="PANTHER" id="PTHR30251:SF3">
    <property type="entry name" value="FIMBRIAL CHAPARONE PROTEIN"/>
    <property type="match status" value="1"/>
</dbReference>
<sequence>MKISSLFKSGAVALCLLSAGASATGMVPETSVVIVEQADGEGAINIKNTDAFPVLLLTTLVDTADDKDSLLAVTPPAARVEPGKTQRVRFIVTSKTPLKTERLKRVTFEGVPPQQKGKNEVRMTVRQNLPVIIRPAGLERDLAPWKRLKWTLNGDALTVSNPSPYVVRLGQGVQTLPDNTNWILPNSYVLPGQTLTVKPDGGKQKSGASQQVRISPATTWGYTVNSYDAPLSH</sequence>
<dbReference type="RefSeq" id="WP_126531394.1">
    <property type="nucleotide sequence ID" value="NZ_LR134493.1"/>
</dbReference>
<dbReference type="Pfam" id="PF02753">
    <property type="entry name" value="PapD_C"/>
    <property type="match status" value="1"/>
</dbReference>
<dbReference type="Pfam" id="PF00345">
    <property type="entry name" value="PapD_N"/>
    <property type="match status" value="1"/>
</dbReference>
<organism evidence="9 10">
    <name type="scientific">Serratia rubidaea</name>
    <name type="common">Serratia marinorubra</name>
    <dbReference type="NCBI Taxonomy" id="61652"/>
    <lineage>
        <taxon>Bacteria</taxon>
        <taxon>Pseudomonadati</taxon>
        <taxon>Pseudomonadota</taxon>
        <taxon>Gammaproteobacteria</taxon>
        <taxon>Enterobacterales</taxon>
        <taxon>Yersiniaceae</taxon>
        <taxon>Serratia</taxon>
    </lineage>
</organism>